<name>A0ABU8USH2_9ACTN</name>
<sequence>MGYRPPRKIYNLDFTGTDYEGLEVSMRGLTVGEELELDDLRGKDGGGRRVFEMLTGLLKSWNVEDDQSRPVPATFEGVCTQDAAMVTAILNAAQEAASGVPDPLPQSSADGEPSLVASIPMETFSPSPESSAVPA</sequence>
<protein>
    <submittedName>
        <fullName evidence="2">Uncharacterized protein</fullName>
    </submittedName>
</protein>
<reference evidence="2 3" key="1">
    <citation type="submission" date="2024-03" db="EMBL/GenBank/DDBJ databases">
        <title>Novel Streptomyces species of biotechnological and ecological value are a feature of Machair soil.</title>
        <authorList>
            <person name="Prole J.R."/>
            <person name="Goodfellow M."/>
            <person name="Allenby N."/>
            <person name="Ward A.C."/>
        </authorList>
    </citation>
    <scope>NUCLEOTIDE SEQUENCE [LARGE SCALE GENOMIC DNA]</scope>
    <source>
        <strain evidence="2 3">MS1.AVA.1</strain>
    </source>
</reference>
<accession>A0ABU8USH2</accession>
<evidence type="ECO:0000256" key="1">
    <source>
        <dbReference type="SAM" id="MobiDB-lite"/>
    </source>
</evidence>
<feature type="compositionally biased region" description="Polar residues" evidence="1">
    <location>
        <begin position="124"/>
        <end position="135"/>
    </location>
</feature>
<evidence type="ECO:0000313" key="2">
    <source>
        <dbReference type="EMBL" id="MEJ8671859.1"/>
    </source>
</evidence>
<organism evidence="2 3">
    <name type="scientific">Streptomyces machairae</name>
    <dbReference type="NCBI Taxonomy" id="3134109"/>
    <lineage>
        <taxon>Bacteria</taxon>
        <taxon>Bacillati</taxon>
        <taxon>Actinomycetota</taxon>
        <taxon>Actinomycetes</taxon>
        <taxon>Kitasatosporales</taxon>
        <taxon>Streptomycetaceae</taxon>
        <taxon>Streptomyces</taxon>
    </lineage>
</organism>
<feature type="region of interest" description="Disordered" evidence="1">
    <location>
        <begin position="95"/>
        <end position="135"/>
    </location>
</feature>
<proteinExistence type="predicted"/>
<gene>
    <name evidence="2" type="ORF">WKI71_36500</name>
</gene>
<keyword evidence="3" id="KW-1185">Reference proteome</keyword>
<dbReference type="Proteomes" id="UP001376459">
    <property type="component" value="Unassembled WGS sequence"/>
</dbReference>
<dbReference type="EMBL" id="JBBKAK010000001">
    <property type="protein sequence ID" value="MEJ8671859.1"/>
    <property type="molecule type" value="Genomic_DNA"/>
</dbReference>
<comment type="caution">
    <text evidence="2">The sequence shown here is derived from an EMBL/GenBank/DDBJ whole genome shotgun (WGS) entry which is preliminary data.</text>
</comment>
<evidence type="ECO:0000313" key="3">
    <source>
        <dbReference type="Proteomes" id="UP001376459"/>
    </source>
</evidence>